<keyword evidence="2" id="KW-1185">Reference proteome</keyword>
<name>M4B762_HYAAE</name>
<organism evidence="1 2">
    <name type="scientific">Hyaloperonospora arabidopsidis (strain Emoy2)</name>
    <name type="common">Downy mildew agent</name>
    <name type="synonym">Peronospora arabidopsidis</name>
    <dbReference type="NCBI Taxonomy" id="559515"/>
    <lineage>
        <taxon>Eukaryota</taxon>
        <taxon>Sar</taxon>
        <taxon>Stramenopiles</taxon>
        <taxon>Oomycota</taxon>
        <taxon>Peronosporomycetes</taxon>
        <taxon>Peronosporales</taxon>
        <taxon>Peronosporaceae</taxon>
        <taxon>Hyaloperonospora</taxon>
    </lineage>
</organism>
<sequence length="135" mass="15716">MRSVHRPIKFVKINVKLKGWQLNLLAKDYHRKTLKKLLSSAPDIKIKFIGAIIRSYISPNYSFEHTKRPKFGGLSARSHRDDHDQIAIDNNEDLARSYMRKFKSAFLQNQAPDKEKRLVLGYLLVVPTRRIITVS</sequence>
<evidence type="ECO:0000313" key="2">
    <source>
        <dbReference type="Proteomes" id="UP000011713"/>
    </source>
</evidence>
<dbReference type="AlphaFoldDB" id="M4B762"/>
<proteinExistence type="predicted"/>
<dbReference type="InParanoid" id="M4B762"/>
<dbReference type="HOGENOM" id="CLU_1889763_0_0_1"/>
<reference evidence="1" key="2">
    <citation type="submission" date="2015-06" db="UniProtKB">
        <authorList>
            <consortium name="EnsemblProtists"/>
        </authorList>
    </citation>
    <scope>IDENTIFICATION</scope>
    <source>
        <strain evidence="1">Emoy2</strain>
    </source>
</reference>
<dbReference type="Proteomes" id="UP000011713">
    <property type="component" value="Unassembled WGS sequence"/>
</dbReference>
<protein>
    <submittedName>
        <fullName evidence="1">Uncharacterized protein</fullName>
    </submittedName>
</protein>
<dbReference type="VEuPathDB" id="FungiDB:HpaG802114"/>
<evidence type="ECO:0000313" key="1">
    <source>
        <dbReference type="EnsemblProtists" id="HpaP802114"/>
    </source>
</evidence>
<accession>M4B762</accession>
<reference evidence="2" key="1">
    <citation type="journal article" date="2010" name="Science">
        <title>Signatures of adaptation to obligate biotrophy in the Hyaloperonospora arabidopsidis genome.</title>
        <authorList>
            <person name="Baxter L."/>
            <person name="Tripathy S."/>
            <person name="Ishaque N."/>
            <person name="Boot N."/>
            <person name="Cabral A."/>
            <person name="Kemen E."/>
            <person name="Thines M."/>
            <person name="Ah-Fong A."/>
            <person name="Anderson R."/>
            <person name="Badejoko W."/>
            <person name="Bittner-Eddy P."/>
            <person name="Boore J.L."/>
            <person name="Chibucos M.C."/>
            <person name="Coates M."/>
            <person name="Dehal P."/>
            <person name="Delehaunty K."/>
            <person name="Dong S."/>
            <person name="Downton P."/>
            <person name="Dumas B."/>
            <person name="Fabro G."/>
            <person name="Fronick C."/>
            <person name="Fuerstenberg S.I."/>
            <person name="Fulton L."/>
            <person name="Gaulin E."/>
            <person name="Govers F."/>
            <person name="Hughes L."/>
            <person name="Humphray S."/>
            <person name="Jiang R.H."/>
            <person name="Judelson H."/>
            <person name="Kamoun S."/>
            <person name="Kyung K."/>
            <person name="Meijer H."/>
            <person name="Minx P."/>
            <person name="Morris P."/>
            <person name="Nelson J."/>
            <person name="Phuntumart V."/>
            <person name="Qutob D."/>
            <person name="Rehmany A."/>
            <person name="Rougon-Cardoso A."/>
            <person name="Ryden P."/>
            <person name="Torto-Alalibo T."/>
            <person name="Studholme D."/>
            <person name="Wang Y."/>
            <person name="Win J."/>
            <person name="Wood J."/>
            <person name="Clifton S.W."/>
            <person name="Rogers J."/>
            <person name="Van den Ackerveken G."/>
            <person name="Jones J.D."/>
            <person name="McDowell J.M."/>
            <person name="Beynon J."/>
            <person name="Tyler B.M."/>
        </authorList>
    </citation>
    <scope>NUCLEOTIDE SEQUENCE [LARGE SCALE GENOMIC DNA]</scope>
    <source>
        <strain evidence="2">Emoy2</strain>
    </source>
</reference>
<dbReference type="EMBL" id="JH597778">
    <property type="status" value="NOT_ANNOTATED_CDS"/>
    <property type="molecule type" value="Genomic_DNA"/>
</dbReference>
<dbReference type="EnsemblProtists" id="HpaT802114">
    <property type="protein sequence ID" value="HpaP802114"/>
    <property type="gene ID" value="HpaG802114"/>
</dbReference>